<evidence type="ECO:0000313" key="5">
    <source>
        <dbReference type="EMBL" id="PIP23413.1"/>
    </source>
</evidence>
<dbReference type="SUPFAM" id="SSF55811">
    <property type="entry name" value="Nudix"/>
    <property type="match status" value="1"/>
</dbReference>
<evidence type="ECO:0000313" key="6">
    <source>
        <dbReference type="Proteomes" id="UP000230273"/>
    </source>
</evidence>
<dbReference type="PANTHER" id="PTHR43046">
    <property type="entry name" value="GDP-MANNOSE MANNOSYL HYDROLASE"/>
    <property type="match status" value="1"/>
</dbReference>
<dbReference type="PANTHER" id="PTHR43046:SF14">
    <property type="entry name" value="MUTT_NUDIX FAMILY PROTEIN"/>
    <property type="match status" value="1"/>
</dbReference>
<dbReference type="GO" id="GO:0016787">
    <property type="term" value="F:hydrolase activity"/>
    <property type="evidence" value="ECO:0007669"/>
    <property type="project" value="UniProtKB-KW"/>
</dbReference>
<feature type="region of interest" description="Disordered" evidence="3">
    <location>
        <begin position="88"/>
        <end position="142"/>
    </location>
</feature>
<evidence type="ECO:0000256" key="3">
    <source>
        <dbReference type="SAM" id="MobiDB-lite"/>
    </source>
</evidence>
<proteinExistence type="predicted"/>
<organism evidence="5 6">
    <name type="scientific">Candidatus Nealsonbacteria bacterium CG23_combo_of_CG06-09_8_20_14_all_38_19</name>
    <dbReference type="NCBI Taxonomy" id="1974721"/>
    <lineage>
        <taxon>Bacteria</taxon>
        <taxon>Candidatus Nealsoniibacteriota</taxon>
    </lineage>
</organism>
<evidence type="ECO:0000256" key="1">
    <source>
        <dbReference type="ARBA" id="ARBA00001946"/>
    </source>
</evidence>
<evidence type="ECO:0000259" key="4">
    <source>
        <dbReference type="PROSITE" id="PS51462"/>
    </source>
</evidence>
<name>A0A2G9YXH2_9BACT</name>
<comment type="cofactor">
    <cofactor evidence="1">
        <name>Mg(2+)</name>
        <dbReference type="ChEBI" id="CHEBI:18420"/>
    </cofactor>
</comment>
<dbReference type="Gene3D" id="3.90.79.10">
    <property type="entry name" value="Nucleoside Triphosphate Pyrophosphohydrolase"/>
    <property type="match status" value="1"/>
</dbReference>
<gene>
    <name evidence="5" type="ORF">COX36_03515</name>
</gene>
<dbReference type="AlphaFoldDB" id="A0A2G9YXH2"/>
<dbReference type="PRINTS" id="PR00502">
    <property type="entry name" value="NUDIXFAMILY"/>
</dbReference>
<reference evidence="5 6" key="1">
    <citation type="submission" date="2017-09" db="EMBL/GenBank/DDBJ databases">
        <title>Depth-based differentiation of microbial function through sediment-hosted aquifers and enrichment of novel symbionts in the deep terrestrial subsurface.</title>
        <authorList>
            <person name="Probst A.J."/>
            <person name="Ladd B."/>
            <person name="Jarett J.K."/>
            <person name="Geller-Mcgrath D.E."/>
            <person name="Sieber C.M."/>
            <person name="Emerson J.B."/>
            <person name="Anantharaman K."/>
            <person name="Thomas B.C."/>
            <person name="Malmstrom R."/>
            <person name="Stieglmeier M."/>
            <person name="Klingl A."/>
            <person name="Woyke T."/>
            <person name="Ryan C.M."/>
            <person name="Banfield J.F."/>
        </authorList>
    </citation>
    <scope>NUCLEOTIDE SEQUENCE [LARGE SCALE GENOMIC DNA]</scope>
    <source>
        <strain evidence="5">CG23_combo_of_CG06-09_8_20_14_all_38_19</strain>
    </source>
</reference>
<dbReference type="EMBL" id="PCRP01000057">
    <property type="protein sequence ID" value="PIP23413.1"/>
    <property type="molecule type" value="Genomic_DNA"/>
</dbReference>
<feature type="domain" description="Nudix hydrolase" evidence="4">
    <location>
        <begin position="1"/>
        <end position="121"/>
    </location>
</feature>
<dbReference type="Pfam" id="PF00293">
    <property type="entry name" value="NUDIX"/>
    <property type="match status" value="1"/>
</dbReference>
<sequence length="159" mass="17655">MHDGKILLIKRTKPDVVYWVIPGGGVEKGETEEQAIIRECKEELGVDIKVKELFLEIDSKKPEIKGQKEYFYLCEVIDGKVGVGKGPEFQKDSGYFGPQNGGEEQGSCRRQGSYFERSEKQGSARRAGSYSERSEKQGSAEGKVLMSANIKLSGEKLTT</sequence>
<comment type="caution">
    <text evidence="5">The sequence shown here is derived from an EMBL/GenBank/DDBJ whole genome shotgun (WGS) entry which is preliminary data.</text>
</comment>
<evidence type="ECO:0000256" key="2">
    <source>
        <dbReference type="ARBA" id="ARBA00022801"/>
    </source>
</evidence>
<protein>
    <recommendedName>
        <fullName evidence="4">Nudix hydrolase domain-containing protein</fullName>
    </recommendedName>
</protein>
<dbReference type="Proteomes" id="UP000230273">
    <property type="component" value="Unassembled WGS sequence"/>
</dbReference>
<dbReference type="InterPro" id="IPR000086">
    <property type="entry name" value="NUDIX_hydrolase_dom"/>
</dbReference>
<keyword evidence="2" id="KW-0378">Hydrolase</keyword>
<dbReference type="InterPro" id="IPR020476">
    <property type="entry name" value="Nudix_hydrolase"/>
</dbReference>
<dbReference type="PROSITE" id="PS51462">
    <property type="entry name" value="NUDIX"/>
    <property type="match status" value="1"/>
</dbReference>
<accession>A0A2G9YXH2</accession>
<dbReference type="InterPro" id="IPR015797">
    <property type="entry name" value="NUDIX_hydrolase-like_dom_sf"/>
</dbReference>